<dbReference type="InterPro" id="IPR001633">
    <property type="entry name" value="EAL_dom"/>
</dbReference>
<gene>
    <name evidence="2" type="ORF">J2S19_000976</name>
</gene>
<dbReference type="PANTHER" id="PTHR33121">
    <property type="entry name" value="CYCLIC DI-GMP PHOSPHODIESTERASE PDEF"/>
    <property type="match status" value="1"/>
</dbReference>
<dbReference type="PANTHER" id="PTHR33121:SF76">
    <property type="entry name" value="SIGNALING PROTEIN"/>
    <property type="match status" value="1"/>
</dbReference>
<comment type="caution">
    <text evidence="2">The sequence shown here is derived from an EMBL/GenBank/DDBJ whole genome shotgun (WGS) entry which is preliminary data.</text>
</comment>
<proteinExistence type="predicted"/>
<reference evidence="2 3" key="1">
    <citation type="submission" date="2023-07" db="EMBL/GenBank/DDBJ databases">
        <title>Genomic Encyclopedia of Type Strains, Phase IV (KMG-IV): sequencing the most valuable type-strain genomes for metagenomic binning, comparative biology and taxonomic classification.</title>
        <authorList>
            <person name="Goeker M."/>
        </authorList>
    </citation>
    <scope>NUCLEOTIDE SEQUENCE [LARGE SCALE GENOMIC DNA]</scope>
    <source>
        <strain evidence="2 3">DSM 29005</strain>
    </source>
</reference>
<organism evidence="2 3">
    <name type="scientific">Metabacillus malikii</name>
    <dbReference type="NCBI Taxonomy" id="1504265"/>
    <lineage>
        <taxon>Bacteria</taxon>
        <taxon>Bacillati</taxon>
        <taxon>Bacillota</taxon>
        <taxon>Bacilli</taxon>
        <taxon>Bacillales</taxon>
        <taxon>Bacillaceae</taxon>
        <taxon>Metabacillus</taxon>
    </lineage>
</organism>
<dbReference type="Gene3D" id="3.20.20.450">
    <property type="entry name" value="EAL domain"/>
    <property type="match status" value="1"/>
</dbReference>
<dbReference type="InterPro" id="IPR035919">
    <property type="entry name" value="EAL_sf"/>
</dbReference>
<feature type="domain" description="EAL" evidence="1">
    <location>
        <begin position="193"/>
        <end position="440"/>
    </location>
</feature>
<dbReference type="CDD" id="cd01948">
    <property type="entry name" value="EAL"/>
    <property type="match status" value="1"/>
</dbReference>
<dbReference type="SMART" id="SM00052">
    <property type="entry name" value="EAL"/>
    <property type="match status" value="1"/>
</dbReference>
<dbReference type="Proteomes" id="UP001234495">
    <property type="component" value="Unassembled WGS sequence"/>
</dbReference>
<accession>A0ABT9ZBU4</accession>
<name>A0ABT9ZBU4_9BACI</name>
<dbReference type="PROSITE" id="PS50883">
    <property type="entry name" value="EAL"/>
    <property type="match status" value="1"/>
</dbReference>
<evidence type="ECO:0000313" key="2">
    <source>
        <dbReference type="EMBL" id="MDQ0229724.1"/>
    </source>
</evidence>
<sequence length="440" mass="50845">MKQMQSDFIHTQFKRIKKWNKLFLPQSKLRYYPPKFVLRDPVLEGVYQAMSNGMQVAVVVISVSNLREFSSQLEPNQLDDFKNELKIGFKQIFERTQYRDDLLVVHDYYSEGITLFVKINDDNQSVVQIEKMLRDLVPLLEKWSQTHYPYFQHCFDIGYMFIEKTKNRTTHDALHTAQQHAIAMAEKRVQSRYIETLIKMREIITKREITILAQPIIDLATKQIKAWEFLTRGPKGTALENPLQLFSLARQSNLIYDLELLVLEKAFQLIDQAGCSDDVFINFTPITLGNKRFIPALESLLQLYPDISPNQMIFEVTERDSIEGLTFFYENIKQLRKKGFKIAVDDTGAGYSSLHTISELLPDIIKIDRSVIQDIDTSSVKESMLKGLILIAKETRSLVVAEGIEKKEEAEVLLRNDVDLAQGYFYARPGTLEKSRVALG</sequence>
<dbReference type="InterPro" id="IPR050706">
    <property type="entry name" value="Cyclic-di-GMP_PDE-like"/>
</dbReference>
<keyword evidence="3" id="KW-1185">Reference proteome</keyword>
<dbReference type="SUPFAM" id="SSF141868">
    <property type="entry name" value="EAL domain-like"/>
    <property type="match status" value="1"/>
</dbReference>
<protein>
    <submittedName>
        <fullName evidence="2">EAL domain-containing protein (Putative c-di-GMP-specific phosphodiesterase class I)</fullName>
    </submittedName>
</protein>
<evidence type="ECO:0000259" key="1">
    <source>
        <dbReference type="PROSITE" id="PS50883"/>
    </source>
</evidence>
<dbReference type="EMBL" id="JAUSUD010000003">
    <property type="protein sequence ID" value="MDQ0229724.1"/>
    <property type="molecule type" value="Genomic_DNA"/>
</dbReference>
<dbReference type="Pfam" id="PF00563">
    <property type="entry name" value="EAL"/>
    <property type="match status" value="1"/>
</dbReference>
<evidence type="ECO:0000313" key="3">
    <source>
        <dbReference type="Proteomes" id="UP001234495"/>
    </source>
</evidence>